<feature type="coiled-coil region" evidence="1">
    <location>
        <begin position="444"/>
        <end position="471"/>
    </location>
</feature>
<dbReference type="Proteomes" id="UP000236333">
    <property type="component" value="Unassembled WGS sequence"/>
</dbReference>
<evidence type="ECO:0000256" key="1">
    <source>
        <dbReference type="SAM" id="Coils"/>
    </source>
</evidence>
<gene>
    <name evidence="3" type="ORF">TSOC_007049</name>
</gene>
<dbReference type="EMBL" id="PGGS01000226">
    <property type="protein sequence ID" value="PNH06600.1"/>
    <property type="molecule type" value="Genomic_DNA"/>
</dbReference>
<dbReference type="AlphaFoldDB" id="A0A2J8A261"/>
<evidence type="ECO:0000313" key="4">
    <source>
        <dbReference type="Proteomes" id="UP000236333"/>
    </source>
</evidence>
<dbReference type="Gene3D" id="3.30.40.10">
    <property type="entry name" value="Zinc/RING finger domain, C3HC4 (zinc finger)"/>
    <property type="match status" value="1"/>
</dbReference>
<feature type="region of interest" description="Disordered" evidence="2">
    <location>
        <begin position="324"/>
        <end position="379"/>
    </location>
</feature>
<protein>
    <recommendedName>
        <fullName evidence="5">TRAF-type domain-containing protein</fullName>
    </recommendedName>
</protein>
<dbReference type="InterPro" id="IPR013083">
    <property type="entry name" value="Znf_RING/FYVE/PHD"/>
</dbReference>
<reference evidence="3 4" key="1">
    <citation type="journal article" date="2017" name="Mol. Biol. Evol.">
        <title>The 4-celled Tetrabaena socialis nuclear genome reveals the essential components for genetic control of cell number at the origin of multicellularity in the volvocine lineage.</title>
        <authorList>
            <person name="Featherston J."/>
            <person name="Arakaki Y."/>
            <person name="Hanschen E.R."/>
            <person name="Ferris P.J."/>
            <person name="Michod R.E."/>
            <person name="Olson B.J.S.C."/>
            <person name="Nozaki H."/>
            <person name="Durand P.M."/>
        </authorList>
    </citation>
    <scope>NUCLEOTIDE SEQUENCE [LARGE SCALE GENOMIC DNA]</scope>
    <source>
        <strain evidence="3 4">NIES-571</strain>
    </source>
</reference>
<evidence type="ECO:0000256" key="2">
    <source>
        <dbReference type="SAM" id="MobiDB-lite"/>
    </source>
</evidence>
<name>A0A2J8A261_9CHLO</name>
<dbReference type="OrthoDB" id="1737200at2759"/>
<keyword evidence="4" id="KW-1185">Reference proteome</keyword>
<keyword evidence="1" id="KW-0175">Coiled coil</keyword>
<evidence type="ECO:0008006" key="5">
    <source>
        <dbReference type="Google" id="ProtNLM"/>
    </source>
</evidence>
<evidence type="ECO:0000313" key="3">
    <source>
        <dbReference type="EMBL" id="PNH06600.1"/>
    </source>
</evidence>
<dbReference type="SUPFAM" id="SSF49599">
    <property type="entry name" value="TRAF domain-like"/>
    <property type="match status" value="1"/>
</dbReference>
<feature type="compositionally biased region" description="Low complexity" evidence="2">
    <location>
        <begin position="363"/>
        <end position="379"/>
    </location>
</feature>
<accession>A0A2J8A261</accession>
<organism evidence="3 4">
    <name type="scientific">Tetrabaena socialis</name>
    <dbReference type="NCBI Taxonomy" id="47790"/>
    <lineage>
        <taxon>Eukaryota</taxon>
        <taxon>Viridiplantae</taxon>
        <taxon>Chlorophyta</taxon>
        <taxon>core chlorophytes</taxon>
        <taxon>Chlorophyceae</taxon>
        <taxon>CS clade</taxon>
        <taxon>Chlamydomonadales</taxon>
        <taxon>Tetrabaenaceae</taxon>
        <taxon>Tetrabaena</taxon>
    </lineage>
</organism>
<feature type="compositionally biased region" description="Low complexity" evidence="2">
    <location>
        <begin position="339"/>
        <end position="348"/>
    </location>
</feature>
<proteinExistence type="predicted"/>
<sequence>MEDPHPAIARVSEELVCPICLETAQLPVNFACFRGCGGSWSHCECAQNTPFLQPHTSAHPCIFKPPISLLTYTFSPRTHTAASCLRSAVCMHCACTALQLGRQPPARFPDASPPGFAHCLVCRETRCDARMLTPENSFALNFNLMSVMDALRMGATCRSCDEELDSQSTLHQHYLRRCPAAVVRCRFRACAHWHVRSDAAAHEEACGVGRAVCGQCGEWADRSELLRHMVATCRFRVVNCMLCKHATRLPDMLEHLRLHQSQLQVSVSAAGAAAAAGTGAAGAGAAGAGAVGMAAGAGATGTGAASAGAAGAASLAALQQQVAQQRRETRDLRSGGGVHVASSGGLRLQDLEQEQQRQEQHRQQQQHFQPQPQPQLQHEQELALQRLHRLVQACVGQRLLPASLGGRVEQLVQVVGEQRLPPALAEGVRQLMQLVEQLQSAPAHQTAQTRIQELQQQHQVLREVVERTRAQRAQQPSEQVEAAAVHVLPTLQQRGQLPVTVPWVASSVPSQQLEAPQCAAPCDGIDAGT</sequence>
<comment type="caution">
    <text evidence="3">The sequence shown here is derived from an EMBL/GenBank/DDBJ whole genome shotgun (WGS) entry which is preliminary data.</text>
</comment>